<feature type="compositionally biased region" description="Basic and acidic residues" evidence="1">
    <location>
        <begin position="41"/>
        <end position="57"/>
    </location>
</feature>
<reference evidence="2" key="1">
    <citation type="submission" date="2020-08" db="EMBL/GenBank/DDBJ databases">
        <title>Multicomponent nature underlies the extraordinary mechanical properties of spider dragline silk.</title>
        <authorList>
            <person name="Kono N."/>
            <person name="Nakamura H."/>
            <person name="Mori M."/>
            <person name="Yoshida Y."/>
            <person name="Ohtoshi R."/>
            <person name="Malay A.D."/>
            <person name="Moran D.A.P."/>
            <person name="Tomita M."/>
            <person name="Numata K."/>
            <person name="Arakawa K."/>
        </authorList>
    </citation>
    <scope>NUCLEOTIDE SEQUENCE</scope>
</reference>
<feature type="compositionally biased region" description="Basic and acidic residues" evidence="1">
    <location>
        <begin position="70"/>
        <end position="85"/>
    </location>
</feature>
<feature type="compositionally biased region" description="Polar residues" evidence="1">
    <location>
        <begin position="1"/>
        <end position="14"/>
    </location>
</feature>
<accession>A0A8X6YEE5</accession>
<name>A0A8X6YEE5_9ARAC</name>
<evidence type="ECO:0000313" key="2">
    <source>
        <dbReference type="EMBL" id="GFY69122.1"/>
    </source>
</evidence>
<proteinExistence type="predicted"/>
<keyword evidence="3" id="KW-1185">Reference proteome</keyword>
<evidence type="ECO:0000313" key="3">
    <source>
        <dbReference type="Proteomes" id="UP000886998"/>
    </source>
</evidence>
<protein>
    <submittedName>
        <fullName evidence="2">Uncharacterized protein</fullName>
    </submittedName>
</protein>
<organism evidence="2 3">
    <name type="scientific">Trichonephila inaurata madagascariensis</name>
    <dbReference type="NCBI Taxonomy" id="2747483"/>
    <lineage>
        <taxon>Eukaryota</taxon>
        <taxon>Metazoa</taxon>
        <taxon>Ecdysozoa</taxon>
        <taxon>Arthropoda</taxon>
        <taxon>Chelicerata</taxon>
        <taxon>Arachnida</taxon>
        <taxon>Araneae</taxon>
        <taxon>Araneomorphae</taxon>
        <taxon>Entelegynae</taxon>
        <taxon>Araneoidea</taxon>
        <taxon>Nephilidae</taxon>
        <taxon>Trichonephila</taxon>
        <taxon>Trichonephila inaurata</taxon>
    </lineage>
</organism>
<evidence type="ECO:0000256" key="1">
    <source>
        <dbReference type="SAM" id="MobiDB-lite"/>
    </source>
</evidence>
<feature type="region of interest" description="Disordered" evidence="1">
    <location>
        <begin position="1"/>
        <end position="103"/>
    </location>
</feature>
<dbReference type="Proteomes" id="UP000886998">
    <property type="component" value="Unassembled WGS sequence"/>
</dbReference>
<sequence>MSDTKGQVREVSSSRQEDDDPTLINVAEPLVSNGLPMLRSYLRDVQHSRGRRPDERASPPGDGQGVRLVQHREERPHRPPREIRVFESGTERLQAVRPPQGHR</sequence>
<comment type="caution">
    <text evidence="2">The sequence shown here is derived from an EMBL/GenBank/DDBJ whole genome shotgun (WGS) entry which is preliminary data.</text>
</comment>
<dbReference type="AlphaFoldDB" id="A0A8X6YEE5"/>
<dbReference type="EMBL" id="BMAV01017462">
    <property type="protein sequence ID" value="GFY69122.1"/>
    <property type="molecule type" value="Genomic_DNA"/>
</dbReference>
<gene>
    <name evidence="2" type="ORF">TNIN_282561</name>
</gene>